<comment type="caution">
    <text evidence="1">The sequence shown here is derived from an EMBL/GenBank/DDBJ whole genome shotgun (WGS) entry which is preliminary data.</text>
</comment>
<protein>
    <submittedName>
        <fullName evidence="1">Uncharacterized protein</fullName>
    </submittedName>
</protein>
<organism evidence="1 2">
    <name type="scientific">Mucuna pruriens</name>
    <name type="common">Velvet bean</name>
    <name type="synonym">Dolichos pruriens</name>
    <dbReference type="NCBI Taxonomy" id="157652"/>
    <lineage>
        <taxon>Eukaryota</taxon>
        <taxon>Viridiplantae</taxon>
        <taxon>Streptophyta</taxon>
        <taxon>Embryophyta</taxon>
        <taxon>Tracheophyta</taxon>
        <taxon>Spermatophyta</taxon>
        <taxon>Magnoliopsida</taxon>
        <taxon>eudicotyledons</taxon>
        <taxon>Gunneridae</taxon>
        <taxon>Pentapetalae</taxon>
        <taxon>rosids</taxon>
        <taxon>fabids</taxon>
        <taxon>Fabales</taxon>
        <taxon>Fabaceae</taxon>
        <taxon>Papilionoideae</taxon>
        <taxon>50 kb inversion clade</taxon>
        <taxon>NPAAA clade</taxon>
        <taxon>indigoferoid/millettioid clade</taxon>
        <taxon>Phaseoleae</taxon>
        <taxon>Mucuna</taxon>
    </lineage>
</organism>
<sequence length="139" mass="16125">MVLPPSKEAVTSFILHDLGVREGEYLRKICQALKKVVKKGPEWGMQSYGASSDYKSWLRCRLETTFFTFTDPRFKTIEDEEPNAWHGEGRFREREFEVIEREKGHKELEQDQALLGKEELTVALEDARSREGSAKDQIC</sequence>
<evidence type="ECO:0000313" key="2">
    <source>
        <dbReference type="Proteomes" id="UP000257109"/>
    </source>
</evidence>
<proteinExistence type="predicted"/>
<dbReference type="AlphaFoldDB" id="A0A371HIA3"/>
<reference evidence="1" key="1">
    <citation type="submission" date="2018-05" db="EMBL/GenBank/DDBJ databases">
        <title>Draft genome of Mucuna pruriens seed.</title>
        <authorList>
            <person name="Nnadi N.E."/>
            <person name="Vos R."/>
            <person name="Hasami M.H."/>
            <person name="Devisetty U.K."/>
            <person name="Aguiy J.C."/>
        </authorList>
    </citation>
    <scope>NUCLEOTIDE SEQUENCE [LARGE SCALE GENOMIC DNA]</scope>
    <source>
        <strain evidence="1">JCA_2017</strain>
    </source>
</reference>
<feature type="non-terminal residue" evidence="1">
    <location>
        <position position="1"/>
    </location>
</feature>
<name>A0A371HIA3_MUCPR</name>
<dbReference type="EMBL" id="QJKJ01002515">
    <property type="protein sequence ID" value="RDY02528.1"/>
    <property type="molecule type" value="Genomic_DNA"/>
</dbReference>
<accession>A0A371HIA3</accession>
<dbReference type="Proteomes" id="UP000257109">
    <property type="component" value="Unassembled WGS sequence"/>
</dbReference>
<keyword evidence="2" id="KW-1185">Reference proteome</keyword>
<evidence type="ECO:0000313" key="1">
    <source>
        <dbReference type="EMBL" id="RDY02528.1"/>
    </source>
</evidence>
<gene>
    <name evidence="1" type="ORF">CR513_13999</name>
</gene>